<evidence type="ECO:0000259" key="1">
    <source>
        <dbReference type="Pfam" id="PF04083"/>
    </source>
</evidence>
<feature type="domain" description="Partial AB-hydrolase lipase" evidence="1">
    <location>
        <begin position="2"/>
        <end position="54"/>
    </location>
</feature>
<organism evidence="2 3">
    <name type="scientific">Aromia moschata</name>
    <dbReference type="NCBI Taxonomy" id="1265417"/>
    <lineage>
        <taxon>Eukaryota</taxon>
        <taxon>Metazoa</taxon>
        <taxon>Ecdysozoa</taxon>
        <taxon>Arthropoda</taxon>
        <taxon>Hexapoda</taxon>
        <taxon>Insecta</taxon>
        <taxon>Pterygota</taxon>
        <taxon>Neoptera</taxon>
        <taxon>Endopterygota</taxon>
        <taxon>Coleoptera</taxon>
        <taxon>Polyphaga</taxon>
        <taxon>Cucujiformia</taxon>
        <taxon>Chrysomeloidea</taxon>
        <taxon>Cerambycidae</taxon>
        <taxon>Cerambycinae</taxon>
        <taxon>Callichromatini</taxon>
        <taxon>Aromia</taxon>
    </lineage>
</organism>
<name>A0AAV8Z626_9CUCU</name>
<dbReference type="AlphaFoldDB" id="A0AAV8Z626"/>
<dbReference type="GO" id="GO:0006629">
    <property type="term" value="P:lipid metabolic process"/>
    <property type="evidence" value="ECO:0007669"/>
    <property type="project" value="InterPro"/>
</dbReference>
<dbReference type="Proteomes" id="UP001162162">
    <property type="component" value="Unassembled WGS sequence"/>
</dbReference>
<dbReference type="Gene3D" id="3.40.50.1820">
    <property type="entry name" value="alpha/beta hydrolase"/>
    <property type="match status" value="1"/>
</dbReference>
<feature type="non-terminal residue" evidence="2">
    <location>
        <position position="1"/>
    </location>
</feature>
<evidence type="ECO:0000313" key="2">
    <source>
        <dbReference type="EMBL" id="KAJ8958618.1"/>
    </source>
</evidence>
<dbReference type="EMBL" id="JAPWTK010000016">
    <property type="protein sequence ID" value="KAJ8958618.1"/>
    <property type="molecule type" value="Genomic_DNA"/>
</dbReference>
<dbReference type="InterPro" id="IPR029058">
    <property type="entry name" value="AB_hydrolase_fold"/>
</dbReference>
<comment type="caution">
    <text evidence="2">The sequence shown here is derived from an EMBL/GenBank/DDBJ whole genome shotgun (WGS) entry which is preliminary data.</text>
</comment>
<reference evidence="2" key="1">
    <citation type="journal article" date="2023" name="Insect Mol. Biol.">
        <title>Genome sequencing provides insights into the evolution of gene families encoding plant cell wall-degrading enzymes in longhorned beetles.</title>
        <authorList>
            <person name="Shin N.R."/>
            <person name="Okamura Y."/>
            <person name="Kirsch R."/>
            <person name="Pauchet Y."/>
        </authorList>
    </citation>
    <scope>NUCLEOTIDE SEQUENCE</scope>
    <source>
        <strain evidence="2">AMC_N1</strain>
    </source>
</reference>
<accession>A0AAV8Z626</accession>
<dbReference type="PANTHER" id="PTHR11005">
    <property type="entry name" value="LYSOSOMAL ACID LIPASE-RELATED"/>
    <property type="match status" value="1"/>
</dbReference>
<gene>
    <name evidence="2" type="ORF">NQ318_016340</name>
</gene>
<dbReference type="Pfam" id="PF04083">
    <property type="entry name" value="Abhydro_lipase"/>
    <property type="match status" value="1"/>
</dbReference>
<keyword evidence="3" id="KW-1185">Reference proteome</keyword>
<proteinExistence type="predicted"/>
<dbReference type="InterPro" id="IPR006693">
    <property type="entry name" value="AB_hydrolase_lipase"/>
</dbReference>
<sequence>PEIITRHAKVYENHTVTTEDGYILQMFRIPKENPKGVVILQHPVITDASIYVIQSNESLGCLKGNVSARELNGNVCHCINLLKRIELVTAKGNKVNGGR</sequence>
<protein>
    <recommendedName>
        <fullName evidence="1">Partial AB-hydrolase lipase domain-containing protein</fullName>
    </recommendedName>
</protein>
<evidence type="ECO:0000313" key="3">
    <source>
        <dbReference type="Proteomes" id="UP001162162"/>
    </source>
</evidence>